<dbReference type="AlphaFoldDB" id="A0A7C3WTV7"/>
<evidence type="ECO:0000313" key="3">
    <source>
        <dbReference type="EMBL" id="HGB25544.1"/>
    </source>
</evidence>
<gene>
    <name evidence="3" type="ORF">ENV88_05895</name>
</gene>
<evidence type="ECO:0000256" key="2">
    <source>
        <dbReference type="SAM" id="MobiDB-lite"/>
    </source>
</evidence>
<name>A0A7C3WTV7_THEPE</name>
<accession>A0A7C3WTV7</accession>
<keyword evidence="1" id="KW-0175">Coiled coil</keyword>
<dbReference type="EMBL" id="DTIB01000104">
    <property type="protein sequence ID" value="HGB25544.1"/>
    <property type="molecule type" value="Genomic_DNA"/>
</dbReference>
<feature type="compositionally biased region" description="Pro residues" evidence="2">
    <location>
        <begin position="58"/>
        <end position="73"/>
    </location>
</feature>
<sequence length="195" mass="22034">MGEETRKLAELKQFLERRIEELRRELEALEEISKLVDAALSSASFVRASELAARPQAPSAPPPRKTEAPPPRQEAPLSEAVITSRSTGEKLARVVVYPSKVEIVLLKEFSASTPPFESFFVRKVLEGYKRKDEDLVARGEKSPGEGFDYQIEEDGGILRKVVVMNYGDKRVVDEIKNTLRWTLEKMVEYARGQRG</sequence>
<feature type="coiled-coil region" evidence="1">
    <location>
        <begin position="5"/>
        <end position="39"/>
    </location>
</feature>
<reference evidence="3" key="1">
    <citation type="journal article" date="2020" name="mSystems">
        <title>Genome- and Community-Level Interaction Insights into Carbon Utilization and Element Cycling Functions of Hydrothermarchaeota in Hydrothermal Sediment.</title>
        <authorList>
            <person name="Zhou Z."/>
            <person name="Liu Y."/>
            <person name="Xu W."/>
            <person name="Pan J."/>
            <person name="Luo Z.H."/>
            <person name="Li M."/>
        </authorList>
    </citation>
    <scope>NUCLEOTIDE SEQUENCE [LARGE SCALE GENOMIC DNA]</scope>
    <source>
        <strain evidence="3">SpSt-8</strain>
    </source>
</reference>
<protein>
    <submittedName>
        <fullName evidence="3">Uncharacterized protein</fullName>
    </submittedName>
</protein>
<comment type="caution">
    <text evidence="3">The sequence shown here is derived from an EMBL/GenBank/DDBJ whole genome shotgun (WGS) entry which is preliminary data.</text>
</comment>
<feature type="region of interest" description="Disordered" evidence="2">
    <location>
        <begin position="51"/>
        <end position="78"/>
    </location>
</feature>
<proteinExistence type="predicted"/>
<evidence type="ECO:0000256" key="1">
    <source>
        <dbReference type="SAM" id="Coils"/>
    </source>
</evidence>
<organism evidence="3">
    <name type="scientific">Thermofilum pendens</name>
    <dbReference type="NCBI Taxonomy" id="2269"/>
    <lineage>
        <taxon>Archaea</taxon>
        <taxon>Thermoproteota</taxon>
        <taxon>Thermoprotei</taxon>
        <taxon>Thermofilales</taxon>
        <taxon>Thermofilaceae</taxon>
        <taxon>Thermofilum</taxon>
    </lineage>
</organism>